<dbReference type="EMBL" id="VTHL01000008">
    <property type="protein sequence ID" value="TYZ10044.1"/>
    <property type="molecule type" value="Genomic_DNA"/>
</dbReference>
<dbReference type="AlphaFoldDB" id="A0A5D6V5W6"/>
<proteinExistence type="predicted"/>
<comment type="caution">
    <text evidence="3">The sequence shown here is derived from an EMBL/GenBank/DDBJ whole genome shotgun (WGS) entry which is preliminary data.</text>
</comment>
<name>A0A5D6V5W6_9BACT</name>
<sequence length="77" mass="8293">MKLFLNFCGLFLVLLPASTSACPVCRPRVQAAIHGPGYAQQLGMLLLPVGVLLLVGVGVFFAPAIRRRFTFTPAPHD</sequence>
<feature type="chain" id="PRO_5022888017" evidence="2">
    <location>
        <begin position="22"/>
        <end position="77"/>
    </location>
</feature>
<dbReference type="RefSeq" id="WP_149070719.1">
    <property type="nucleotide sequence ID" value="NZ_VTHL01000008.1"/>
</dbReference>
<gene>
    <name evidence="3" type="ORF">FY528_09260</name>
</gene>
<keyword evidence="1" id="KW-0812">Transmembrane</keyword>
<protein>
    <submittedName>
        <fullName evidence="3">Uncharacterized protein</fullName>
    </submittedName>
</protein>
<keyword evidence="1" id="KW-1133">Transmembrane helix</keyword>
<dbReference type="Proteomes" id="UP000322791">
    <property type="component" value="Unassembled WGS sequence"/>
</dbReference>
<dbReference type="PROSITE" id="PS51257">
    <property type="entry name" value="PROKAR_LIPOPROTEIN"/>
    <property type="match status" value="1"/>
</dbReference>
<evidence type="ECO:0000256" key="1">
    <source>
        <dbReference type="SAM" id="Phobius"/>
    </source>
</evidence>
<organism evidence="3 4">
    <name type="scientific">Hymenobacter lutimineralis</name>
    <dbReference type="NCBI Taxonomy" id="2606448"/>
    <lineage>
        <taxon>Bacteria</taxon>
        <taxon>Pseudomonadati</taxon>
        <taxon>Bacteroidota</taxon>
        <taxon>Cytophagia</taxon>
        <taxon>Cytophagales</taxon>
        <taxon>Hymenobacteraceae</taxon>
        <taxon>Hymenobacter</taxon>
    </lineage>
</organism>
<evidence type="ECO:0000313" key="3">
    <source>
        <dbReference type="EMBL" id="TYZ10044.1"/>
    </source>
</evidence>
<feature type="signal peptide" evidence="2">
    <location>
        <begin position="1"/>
        <end position="21"/>
    </location>
</feature>
<reference evidence="3 4" key="1">
    <citation type="submission" date="2019-08" db="EMBL/GenBank/DDBJ databases">
        <authorList>
            <person name="Seo M.-J."/>
        </authorList>
    </citation>
    <scope>NUCLEOTIDE SEQUENCE [LARGE SCALE GENOMIC DNA]</scope>
    <source>
        <strain evidence="3 4">KIGAM108</strain>
    </source>
</reference>
<evidence type="ECO:0000256" key="2">
    <source>
        <dbReference type="SAM" id="SignalP"/>
    </source>
</evidence>
<keyword evidence="1" id="KW-0472">Membrane</keyword>
<evidence type="ECO:0000313" key="4">
    <source>
        <dbReference type="Proteomes" id="UP000322791"/>
    </source>
</evidence>
<keyword evidence="2" id="KW-0732">Signal</keyword>
<accession>A0A5D6V5W6</accession>
<feature type="transmembrane region" description="Helical" evidence="1">
    <location>
        <begin position="45"/>
        <end position="65"/>
    </location>
</feature>
<keyword evidence="4" id="KW-1185">Reference proteome</keyword>